<dbReference type="EMBL" id="SGXA01000001">
    <property type="protein sequence ID" value="RZS74352.1"/>
    <property type="molecule type" value="Genomic_DNA"/>
</dbReference>
<dbReference type="RefSeq" id="WP_130538824.1">
    <property type="nucleotide sequence ID" value="NZ_CP042431.1"/>
</dbReference>
<evidence type="ECO:0000313" key="3">
    <source>
        <dbReference type="Proteomes" id="UP000293874"/>
    </source>
</evidence>
<accession>A0A4Q7MZP0</accession>
<keyword evidence="1" id="KW-0812">Transmembrane</keyword>
<name>A0A4Q7MZP0_9BACT</name>
<sequence length="102" mass="11750">MFLWMDNFMLPCMYKQLFNVDCPMCGAQRSLAAALKGDFASSFYLYPPLVPVLVLIVLSLLWLCSKRIVSKRFLVNYAWTVLALVMISYIVKLFIYPHSITS</sequence>
<reference evidence="2 3" key="1">
    <citation type="submission" date="2019-02" db="EMBL/GenBank/DDBJ databases">
        <title>Genomic Encyclopedia of Type Strains, Phase IV (KMG-IV): sequencing the most valuable type-strain genomes for metagenomic binning, comparative biology and taxonomic classification.</title>
        <authorList>
            <person name="Goeker M."/>
        </authorList>
    </citation>
    <scope>NUCLEOTIDE SEQUENCE [LARGE SCALE GENOMIC DNA]</scope>
    <source>
        <strain evidence="2 3">DSM 18116</strain>
    </source>
</reference>
<proteinExistence type="predicted"/>
<dbReference type="AlphaFoldDB" id="A0A4Q7MZP0"/>
<dbReference type="Pfam" id="PF10825">
    <property type="entry name" value="DUF2752"/>
    <property type="match status" value="1"/>
</dbReference>
<feature type="transmembrane region" description="Helical" evidence="1">
    <location>
        <begin position="76"/>
        <end position="96"/>
    </location>
</feature>
<dbReference type="Proteomes" id="UP000293874">
    <property type="component" value="Unassembled WGS sequence"/>
</dbReference>
<comment type="caution">
    <text evidence="2">The sequence shown here is derived from an EMBL/GenBank/DDBJ whole genome shotgun (WGS) entry which is preliminary data.</text>
</comment>
<dbReference type="InterPro" id="IPR021215">
    <property type="entry name" value="DUF2752"/>
</dbReference>
<evidence type="ECO:0000313" key="2">
    <source>
        <dbReference type="EMBL" id="RZS74352.1"/>
    </source>
</evidence>
<organism evidence="2 3">
    <name type="scientific">Pseudobacter ginsenosidimutans</name>
    <dbReference type="NCBI Taxonomy" id="661488"/>
    <lineage>
        <taxon>Bacteria</taxon>
        <taxon>Pseudomonadati</taxon>
        <taxon>Bacteroidota</taxon>
        <taxon>Chitinophagia</taxon>
        <taxon>Chitinophagales</taxon>
        <taxon>Chitinophagaceae</taxon>
        <taxon>Pseudobacter</taxon>
    </lineage>
</organism>
<dbReference type="OrthoDB" id="9815897at2"/>
<gene>
    <name evidence="2" type="ORF">EV199_0197</name>
</gene>
<keyword evidence="3" id="KW-1185">Reference proteome</keyword>
<keyword evidence="1" id="KW-1133">Transmembrane helix</keyword>
<keyword evidence="1" id="KW-0472">Membrane</keyword>
<evidence type="ECO:0000256" key="1">
    <source>
        <dbReference type="SAM" id="Phobius"/>
    </source>
</evidence>
<feature type="transmembrane region" description="Helical" evidence="1">
    <location>
        <begin position="43"/>
        <end position="64"/>
    </location>
</feature>
<protein>
    <submittedName>
        <fullName evidence="2">Uncharacterized protein DUF2752</fullName>
    </submittedName>
</protein>